<dbReference type="OrthoDB" id="843225at2759"/>
<feature type="compositionally biased region" description="Basic and acidic residues" evidence="1">
    <location>
        <begin position="479"/>
        <end position="490"/>
    </location>
</feature>
<feature type="compositionally biased region" description="Polar residues" evidence="1">
    <location>
        <begin position="666"/>
        <end position="689"/>
    </location>
</feature>
<feature type="region of interest" description="Disordered" evidence="1">
    <location>
        <begin position="647"/>
        <end position="731"/>
    </location>
</feature>
<feature type="compositionally biased region" description="Acidic residues" evidence="1">
    <location>
        <begin position="491"/>
        <end position="505"/>
    </location>
</feature>
<accession>A0A1B2JE44</accession>
<feature type="compositionally biased region" description="Basic and acidic residues" evidence="1">
    <location>
        <begin position="690"/>
        <end position="699"/>
    </location>
</feature>
<evidence type="ECO:0000256" key="1">
    <source>
        <dbReference type="SAM" id="MobiDB-lite"/>
    </source>
</evidence>
<dbReference type="AlphaFoldDB" id="A0A1B2JE44"/>
<feature type="compositionally biased region" description="Polar residues" evidence="1">
    <location>
        <begin position="702"/>
        <end position="713"/>
    </location>
</feature>
<keyword evidence="3" id="KW-1185">Reference proteome</keyword>
<protein>
    <submittedName>
        <fullName evidence="2">BA75_02651T0</fullName>
    </submittedName>
</protein>
<name>A0A1B2JE44_PICPA</name>
<dbReference type="PANTHER" id="PTHR47815:SF1">
    <property type="entry name" value="UNIVERSAL STRESS PROTEIN A FAMILY PROTEIN C25B2.10"/>
    <property type="match status" value="1"/>
</dbReference>
<sequence length="731" mass="82035">MSSQVPHQDNRTITIKVPQRLDLQKFKSTTDIPRPPTEHRVIDDSSESLYKKVKLRLGSDQLLHSTVPTAYYEPLESQTEKSPSSLQRSRHRAAIRSVIKKTDHKSDNSNEKFRTRVSFDTVNLQYSDANAMDSRSDDEDEYNYISTARNAQLLGGWTDTLDSSRRGRSLSKASAGGRNSSPLAMSPSHSPMRASPQRRIHSPAPLSRGGPGLFGGFRRDYPTSPIIEHDSCTLTKIHKDWELLYAGKLPNKKPALPNRVILVYASGRRHTWVAIDWCLRSLLQDGDEVVIAAAVNPDHHIPNRLHKRHNVSKTGPQYIKVVTGNLMKYIISVLNPRKIVKISVELAVGSTKEVLRDMLQLYQPNLAVISALPNKISALRSWKSSRLTDRMVKNYPIPTIIVPAANMDDFENILFENLNRIYDEKAKHNVKEVDLKDRFYDIQLPTSQQFELALKNIRRRDLRELKDVDSVSAVSVSGKLEDGVEKKESPESSEDANEEDLEYDNEEPKEYDVTQAGRTGRRNEPHGERMVRPKSEDHSSDSDSIYSNSSLEETTNIEHMRAVVYETEANLVEQLYEIRKKPINKDTFKELLATVSTAGYKIGKEMAETARMGGEGAELVRTVTGAPSVGSGAFQAKSMLLDVSPKNTNSTTVAKQNPSPPVFKIGSNSSSNHSQMPIITKNGPSSIYSSEDKTAEGRSKGHWSTRSESGAESSTDKKKSRRFSIRRLWGK</sequence>
<dbReference type="Proteomes" id="UP000094565">
    <property type="component" value="Chromosome 2"/>
</dbReference>
<feature type="compositionally biased region" description="Basic residues" evidence="1">
    <location>
        <begin position="718"/>
        <end position="731"/>
    </location>
</feature>
<feature type="compositionally biased region" description="Polar residues" evidence="1">
    <location>
        <begin position="177"/>
        <end position="189"/>
    </location>
</feature>
<dbReference type="EMBL" id="CP014585">
    <property type="protein sequence ID" value="ANZ76252.1"/>
    <property type="molecule type" value="Genomic_DNA"/>
</dbReference>
<gene>
    <name evidence="2" type="primary">YOR019W</name>
    <name evidence="2" type="ORF">ATY40_BA7502651</name>
</gene>
<feature type="compositionally biased region" description="Polar residues" evidence="1">
    <location>
        <begin position="647"/>
        <end position="657"/>
    </location>
</feature>
<feature type="region of interest" description="Disordered" evidence="1">
    <location>
        <begin position="479"/>
        <end position="553"/>
    </location>
</feature>
<organism evidence="2 3">
    <name type="scientific">Komagataella pastoris</name>
    <name type="common">Yeast</name>
    <name type="synonym">Pichia pastoris</name>
    <dbReference type="NCBI Taxonomy" id="4922"/>
    <lineage>
        <taxon>Eukaryota</taxon>
        <taxon>Fungi</taxon>
        <taxon>Dikarya</taxon>
        <taxon>Ascomycota</taxon>
        <taxon>Saccharomycotina</taxon>
        <taxon>Pichiomycetes</taxon>
        <taxon>Pichiales</taxon>
        <taxon>Pichiaceae</taxon>
        <taxon>Komagataella</taxon>
    </lineage>
</organism>
<feature type="compositionally biased region" description="Low complexity" evidence="1">
    <location>
        <begin position="542"/>
        <end position="553"/>
    </location>
</feature>
<feature type="region of interest" description="Disordered" evidence="1">
    <location>
        <begin position="158"/>
        <end position="213"/>
    </location>
</feature>
<reference evidence="2 3" key="1">
    <citation type="submission" date="2016-02" db="EMBL/GenBank/DDBJ databases">
        <title>Comparative genomic and transcriptomic foundation for Pichia pastoris.</title>
        <authorList>
            <person name="Love K.R."/>
            <person name="Shah K.A."/>
            <person name="Whittaker C.A."/>
            <person name="Wu J."/>
            <person name="Bartlett M.C."/>
            <person name="Ma D."/>
            <person name="Leeson R.L."/>
            <person name="Priest M."/>
            <person name="Young S.K."/>
            <person name="Love J.C."/>
        </authorList>
    </citation>
    <scope>NUCLEOTIDE SEQUENCE [LARGE SCALE GENOMIC DNA]</scope>
    <source>
        <strain evidence="2 3">ATCC 28485</strain>
    </source>
</reference>
<evidence type="ECO:0000313" key="3">
    <source>
        <dbReference type="Proteomes" id="UP000094565"/>
    </source>
</evidence>
<feature type="compositionally biased region" description="Basic and acidic residues" evidence="1">
    <location>
        <begin position="521"/>
        <end position="541"/>
    </location>
</feature>
<evidence type="ECO:0000313" key="2">
    <source>
        <dbReference type="EMBL" id="ANZ76252.1"/>
    </source>
</evidence>
<dbReference type="PANTHER" id="PTHR47815">
    <property type="entry name" value="UNIVERSAL STRESS PROTEIN A FAMILY PROTEIN C25B2.10"/>
    <property type="match status" value="1"/>
</dbReference>
<proteinExistence type="predicted"/>